<sequence>MNLLFIDHSSDYCILVPEGDYQKHLDNLIVNINLKRLSCNEKGQINFKEPSESTKTKFLQNFGLRINSNSPGLKELISNFVEVLKINLQYFVKPEKYQSDLELDLNKLNLLDNETTSYLINFQKKFMQPEDEEDEIDEEGVSDEDQMVAPYVVKFLLNLVEIVKFKLEALGFSTLMACDSHHFRKAIKQFQRSNQLEITQHLNFETIEKLNEVFAKPPGQHVAATFNAVRNTFGDITGLPRKETKLNREDQLQQTLMEHDASYFIKNFLRDKETLLKKRSKRSSAGPRIAARKKSNDGTGQVSSDADDGAAARMMRGLKEGTSKTFGEFSKGVKDLVSIQNRDGNKTDIDSKNEIKNEFNNNIPTIQISAISPSAANTSLYSTQPFDSSSENLSEMTDSDSWEGDDEGNDNIGKLRKAEKADIVISSNEDLKSLTSTAPGEAEEKAEEDLKLSEDLKVMLVEINEKILKFQNDKVKPFIMEKKKNRKNFVEYKRNTNKELKTIKLKNVDNLKKLELLEKINIENFDLIEVLDDQSFKSNYQMTVLEV</sequence>
<comment type="caution">
    <text evidence="2">The sequence shown here is derived from an EMBL/GenBank/DDBJ whole genome shotgun (WGS) entry which is preliminary data.</text>
</comment>
<dbReference type="SUPFAM" id="SSF47090">
    <property type="entry name" value="PGBD-like"/>
    <property type="match status" value="1"/>
</dbReference>
<evidence type="ECO:0000256" key="1">
    <source>
        <dbReference type="SAM" id="MobiDB-lite"/>
    </source>
</evidence>
<feature type="compositionally biased region" description="Polar residues" evidence="1">
    <location>
        <begin position="381"/>
        <end position="396"/>
    </location>
</feature>
<gene>
    <name evidence="2" type="ORF">HK099_005053</name>
</gene>
<dbReference type="InterPro" id="IPR038919">
    <property type="entry name" value="STB2/STB2"/>
</dbReference>
<keyword evidence="3" id="KW-1185">Reference proteome</keyword>
<dbReference type="AlphaFoldDB" id="A0AAD5XYR7"/>
<organism evidence="2 3">
    <name type="scientific">Clydaea vesicula</name>
    <dbReference type="NCBI Taxonomy" id="447962"/>
    <lineage>
        <taxon>Eukaryota</taxon>
        <taxon>Fungi</taxon>
        <taxon>Fungi incertae sedis</taxon>
        <taxon>Chytridiomycota</taxon>
        <taxon>Chytridiomycota incertae sedis</taxon>
        <taxon>Chytridiomycetes</taxon>
        <taxon>Lobulomycetales</taxon>
        <taxon>Lobulomycetaceae</taxon>
        <taxon>Clydaea</taxon>
    </lineage>
</organism>
<evidence type="ECO:0000313" key="3">
    <source>
        <dbReference type="Proteomes" id="UP001211065"/>
    </source>
</evidence>
<dbReference type="InterPro" id="IPR036365">
    <property type="entry name" value="PGBD-like_sf"/>
</dbReference>
<dbReference type="PANTHER" id="PTHR31011">
    <property type="entry name" value="PROTEIN STB2-RELATED"/>
    <property type="match status" value="1"/>
</dbReference>
<feature type="region of interest" description="Disordered" evidence="1">
    <location>
        <begin position="279"/>
        <end position="308"/>
    </location>
</feature>
<reference evidence="2" key="1">
    <citation type="submission" date="2020-05" db="EMBL/GenBank/DDBJ databases">
        <title>Phylogenomic resolution of chytrid fungi.</title>
        <authorList>
            <person name="Stajich J.E."/>
            <person name="Amses K."/>
            <person name="Simmons R."/>
            <person name="Seto K."/>
            <person name="Myers J."/>
            <person name="Bonds A."/>
            <person name="Quandt C.A."/>
            <person name="Barry K."/>
            <person name="Liu P."/>
            <person name="Grigoriev I."/>
            <person name="Longcore J.E."/>
            <person name="James T.Y."/>
        </authorList>
    </citation>
    <scope>NUCLEOTIDE SEQUENCE</scope>
    <source>
        <strain evidence="2">JEL0476</strain>
    </source>
</reference>
<dbReference type="Proteomes" id="UP001211065">
    <property type="component" value="Unassembled WGS sequence"/>
</dbReference>
<accession>A0AAD5XYR7</accession>
<dbReference type="PANTHER" id="PTHR31011:SF2">
    <property type="entry name" value="PROTEIN STB2-RELATED"/>
    <property type="match status" value="1"/>
</dbReference>
<feature type="region of interest" description="Disordered" evidence="1">
    <location>
        <begin position="381"/>
        <end position="413"/>
    </location>
</feature>
<name>A0AAD5XYR7_9FUNG</name>
<dbReference type="EMBL" id="JADGJW010000038">
    <property type="protein sequence ID" value="KAJ3226345.1"/>
    <property type="molecule type" value="Genomic_DNA"/>
</dbReference>
<proteinExistence type="predicted"/>
<protein>
    <submittedName>
        <fullName evidence="2">Uncharacterized protein</fullName>
    </submittedName>
</protein>
<feature type="compositionally biased region" description="Acidic residues" evidence="1">
    <location>
        <begin position="397"/>
        <end position="409"/>
    </location>
</feature>
<evidence type="ECO:0000313" key="2">
    <source>
        <dbReference type="EMBL" id="KAJ3226345.1"/>
    </source>
</evidence>
<dbReference type="GO" id="GO:0070822">
    <property type="term" value="C:Sin3-type complex"/>
    <property type="evidence" value="ECO:0007669"/>
    <property type="project" value="TreeGrafter"/>
</dbReference>